<dbReference type="PANTHER" id="PTHR33515">
    <property type="entry name" value="RIBOSOME-BINDING FACTOR A, CHLOROPLASTIC-RELATED"/>
    <property type="match status" value="1"/>
</dbReference>
<keyword evidence="4" id="KW-1185">Reference proteome</keyword>
<evidence type="ECO:0000256" key="1">
    <source>
        <dbReference type="ARBA" id="ARBA00022517"/>
    </source>
</evidence>
<dbReference type="HAMAP" id="MF_00003">
    <property type="entry name" value="RbfA"/>
    <property type="match status" value="1"/>
</dbReference>
<dbReference type="InterPro" id="IPR015946">
    <property type="entry name" value="KH_dom-like_a/b"/>
</dbReference>
<comment type="caution">
    <text evidence="3">The sequence shown here is derived from an EMBL/GenBank/DDBJ whole genome shotgun (WGS) entry which is preliminary data.</text>
</comment>
<dbReference type="InterPro" id="IPR000238">
    <property type="entry name" value="RbfA"/>
</dbReference>
<dbReference type="Proteomes" id="UP001589628">
    <property type="component" value="Unassembled WGS sequence"/>
</dbReference>
<protein>
    <recommendedName>
        <fullName evidence="2">Ribosome-binding factor A</fullName>
    </recommendedName>
</protein>
<dbReference type="PROSITE" id="PS01319">
    <property type="entry name" value="RBFA"/>
    <property type="match status" value="1"/>
</dbReference>
<dbReference type="EMBL" id="JBHLZN010000002">
    <property type="protein sequence ID" value="MFB9886641.1"/>
    <property type="molecule type" value="Genomic_DNA"/>
</dbReference>
<name>A0ABV5ZBI4_9GAMM</name>
<dbReference type="NCBIfam" id="TIGR00082">
    <property type="entry name" value="rbfA"/>
    <property type="match status" value="1"/>
</dbReference>
<keyword evidence="1 2" id="KW-0690">Ribosome biogenesis</keyword>
<gene>
    <name evidence="2 3" type="primary">rbfA</name>
    <name evidence="3" type="ORF">ACFFLH_09485</name>
</gene>
<evidence type="ECO:0000313" key="4">
    <source>
        <dbReference type="Proteomes" id="UP001589628"/>
    </source>
</evidence>
<comment type="similarity">
    <text evidence="2">Belongs to the RbfA family.</text>
</comment>
<accession>A0ABV5ZBI4</accession>
<organism evidence="3 4">
    <name type="scientific">Balneatrix alpica</name>
    <dbReference type="NCBI Taxonomy" id="75684"/>
    <lineage>
        <taxon>Bacteria</taxon>
        <taxon>Pseudomonadati</taxon>
        <taxon>Pseudomonadota</taxon>
        <taxon>Gammaproteobacteria</taxon>
        <taxon>Oceanospirillales</taxon>
        <taxon>Balneatrichaceae</taxon>
        <taxon>Balneatrix</taxon>
    </lineage>
</organism>
<comment type="subunit">
    <text evidence="2">Monomer. Binds 30S ribosomal subunits, but not 50S ribosomal subunits or 70S ribosomes.</text>
</comment>
<dbReference type="Pfam" id="PF02033">
    <property type="entry name" value="RBFA"/>
    <property type="match status" value="1"/>
</dbReference>
<keyword evidence="2" id="KW-0963">Cytoplasm</keyword>
<evidence type="ECO:0000313" key="3">
    <source>
        <dbReference type="EMBL" id="MFB9886641.1"/>
    </source>
</evidence>
<dbReference type="PANTHER" id="PTHR33515:SF1">
    <property type="entry name" value="RIBOSOME-BINDING FACTOR A, CHLOROPLASTIC-RELATED"/>
    <property type="match status" value="1"/>
</dbReference>
<comment type="function">
    <text evidence="2">One of several proteins that assist in the late maturation steps of the functional core of the 30S ribosomal subunit. Associates with free 30S ribosomal subunits (but not with 30S subunits that are part of 70S ribosomes or polysomes). Required for efficient processing of 16S rRNA. May interact with the 5'-terminal helix region of 16S rRNA.</text>
</comment>
<proteinExistence type="inferred from homology"/>
<sequence length="132" mass="15359">MPKEFSRSLRVADQIQRDLARLLQQEMKDPRLGMLTLSGVKISKDMMYADVYFTMLSLQEQSSPREAEKLLNQAAGYLRTELAKMMRLRAVPQLRFHYDHTLEKGNHVSGLITQAMREDKSRQDQQDQGEDE</sequence>
<dbReference type="InterPro" id="IPR023799">
    <property type="entry name" value="RbfA_dom_sf"/>
</dbReference>
<dbReference type="Gene3D" id="3.30.300.20">
    <property type="match status" value="1"/>
</dbReference>
<evidence type="ECO:0000256" key="2">
    <source>
        <dbReference type="HAMAP-Rule" id="MF_00003"/>
    </source>
</evidence>
<reference evidence="3 4" key="1">
    <citation type="submission" date="2024-09" db="EMBL/GenBank/DDBJ databases">
        <authorList>
            <person name="Sun Q."/>
            <person name="Mori K."/>
        </authorList>
    </citation>
    <scope>NUCLEOTIDE SEQUENCE [LARGE SCALE GENOMIC DNA]</scope>
    <source>
        <strain evidence="3 4">ATCC 51285</strain>
    </source>
</reference>
<dbReference type="SUPFAM" id="SSF89919">
    <property type="entry name" value="Ribosome-binding factor A, RbfA"/>
    <property type="match status" value="1"/>
</dbReference>
<dbReference type="RefSeq" id="WP_027312067.1">
    <property type="nucleotide sequence ID" value="NZ_JAUESS010000003.1"/>
</dbReference>
<dbReference type="InterPro" id="IPR020053">
    <property type="entry name" value="Ribosome-bd_factorA_CS"/>
</dbReference>
<comment type="subcellular location">
    <subcellularLocation>
        <location evidence="2">Cytoplasm</location>
    </subcellularLocation>
</comment>